<comment type="caution">
    <text evidence="1">The sequence shown here is derived from an EMBL/GenBank/DDBJ whole genome shotgun (WGS) entry which is preliminary data.</text>
</comment>
<reference evidence="1 2" key="1">
    <citation type="submission" date="2014-05" db="EMBL/GenBank/DDBJ databases">
        <title>Draft genome sequence of Amycolatopsis rifamycinica DSM 46095.</title>
        <authorList>
            <person name="Lal R."/>
            <person name="Saxena A."/>
            <person name="Kumari R."/>
            <person name="Mukherjee U."/>
            <person name="Singh P."/>
            <person name="Sangwan N."/>
            <person name="Mahato N.K."/>
        </authorList>
    </citation>
    <scope>NUCLEOTIDE SEQUENCE [LARGE SCALE GENOMIC DNA]</scope>
    <source>
        <strain evidence="1 2">DSM 46095</strain>
    </source>
</reference>
<accession>A0A066UCK2</accession>
<dbReference type="SUPFAM" id="SSF55931">
    <property type="entry name" value="Glutamine synthetase/guanido kinase"/>
    <property type="match status" value="1"/>
</dbReference>
<dbReference type="GO" id="GO:0003824">
    <property type="term" value="F:catalytic activity"/>
    <property type="evidence" value="ECO:0007669"/>
    <property type="project" value="InterPro"/>
</dbReference>
<dbReference type="InterPro" id="IPR014746">
    <property type="entry name" value="Gln_synth/guanido_kin_cat_dom"/>
</dbReference>
<organism evidence="1 2">
    <name type="scientific">Amycolatopsis rifamycinica</name>
    <dbReference type="NCBI Taxonomy" id="287986"/>
    <lineage>
        <taxon>Bacteria</taxon>
        <taxon>Bacillati</taxon>
        <taxon>Actinomycetota</taxon>
        <taxon>Actinomycetes</taxon>
        <taxon>Pseudonocardiales</taxon>
        <taxon>Pseudonocardiaceae</taxon>
        <taxon>Amycolatopsis</taxon>
    </lineage>
</organism>
<proteinExistence type="predicted"/>
<evidence type="ECO:0000313" key="2">
    <source>
        <dbReference type="Proteomes" id="UP000027345"/>
    </source>
</evidence>
<keyword evidence="2" id="KW-1185">Reference proteome</keyword>
<sequence>MPTADLWSMLVSLTRVGATKQGIEKAFTVLGADPATMARAFESVSLDVRGTPLGVVPVSGSPGLFTLRVPPVWLGTRRGRDEVFSGLAAALAELCRVTARTGGVLVPPGVAVGDHRAVFGGDVHMIEVLSPVEQEVLCNLLRGWVPALIAVAGHGLTSVGRSPDRTGSRWLATSNSHLATRFLASTTPEHLERVKAELRRRDGVARLDRMDVAPGVRADGTPVVLVRCLDAAATLAGTRAAALLLSALALHARRLVRDGRRTGHAPQRMLEENRARAIADGLRARFAVEDSRATGRRNRHRRAARDAVRDLLREVVVEFGNLETDVAEIAPLLMGVDLPGLGVRAEISERGLLARWAVSGEETLVSECRRALGDATPGGPLLAHLNAEVPGRTSVVLGSWRERIEGPAKPLRRSRQEAR</sequence>
<dbReference type="Gene3D" id="3.30.590.20">
    <property type="match status" value="1"/>
</dbReference>
<protein>
    <submittedName>
        <fullName evidence="1">Uncharacterized protein</fullName>
    </submittedName>
</protein>
<dbReference type="eggNOG" id="ENOG5032KEF">
    <property type="taxonomic scope" value="Bacteria"/>
</dbReference>
<dbReference type="AlphaFoldDB" id="A0A066UCK2"/>
<dbReference type="STRING" id="287986.DV20_13115"/>
<gene>
    <name evidence="1" type="ORF">DV20_13115</name>
</gene>
<name>A0A066UCK2_9PSEU</name>
<evidence type="ECO:0000313" key="1">
    <source>
        <dbReference type="EMBL" id="KDN21864.1"/>
    </source>
</evidence>
<dbReference type="EMBL" id="JMQI01000026">
    <property type="protein sequence ID" value="KDN21864.1"/>
    <property type="molecule type" value="Genomic_DNA"/>
</dbReference>
<dbReference type="Proteomes" id="UP000027345">
    <property type="component" value="Unassembled WGS sequence"/>
</dbReference>